<feature type="region of interest" description="Disordered" evidence="1">
    <location>
        <begin position="118"/>
        <end position="143"/>
    </location>
</feature>
<keyword evidence="3" id="KW-1185">Reference proteome</keyword>
<accession>A0A9Q1K4A2</accession>
<organism evidence="2 3">
    <name type="scientific">Carnegiea gigantea</name>
    <dbReference type="NCBI Taxonomy" id="171969"/>
    <lineage>
        <taxon>Eukaryota</taxon>
        <taxon>Viridiplantae</taxon>
        <taxon>Streptophyta</taxon>
        <taxon>Embryophyta</taxon>
        <taxon>Tracheophyta</taxon>
        <taxon>Spermatophyta</taxon>
        <taxon>Magnoliopsida</taxon>
        <taxon>eudicotyledons</taxon>
        <taxon>Gunneridae</taxon>
        <taxon>Pentapetalae</taxon>
        <taxon>Caryophyllales</taxon>
        <taxon>Cactineae</taxon>
        <taxon>Cactaceae</taxon>
        <taxon>Cactoideae</taxon>
        <taxon>Echinocereeae</taxon>
        <taxon>Carnegiea</taxon>
    </lineage>
</organism>
<dbReference type="Proteomes" id="UP001153076">
    <property type="component" value="Unassembled WGS sequence"/>
</dbReference>
<dbReference type="EMBL" id="JAKOGI010000363">
    <property type="protein sequence ID" value="KAJ8436143.1"/>
    <property type="molecule type" value="Genomic_DNA"/>
</dbReference>
<evidence type="ECO:0000313" key="2">
    <source>
        <dbReference type="EMBL" id="KAJ8436143.1"/>
    </source>
</evidence>
<feature type="compositionally biased region" description="Basic and acidic residues" evidence="1">
    <location>
        <begin position="173"/>
        <end position="191"/>
    </location>
</feature>
<dbReference type="AlphaFoldDB" id="A0A9Q1K4A2"/>
<feature type="compositionally biased region" description="Low complexity" evidence="1">
    <location>
        <begin position="91"/>
        <end position="106"/>
    </location>
</feature>
<dbReference type="OrthoDB" id="1417722at2759"/>
<comment type="caution">
    <text evidence="2">The sequence shown here is derived from an EMBL/GenBank/DDBJ whole genome shotgun (WGS) entry which is preliminary data.</text>
</comment>
<reference evidence="2" key="1">
    <citation type="submission" date="2022-04" db="EMBL/GenBank/DDBJ databases">
        <title>Carnegiea gigantea Genome sequencing and assembly v2.</title>
        <authorList>
            <person name="Copetti D."/>
            <person name="Sanderson M.J."/>
            <person name="Burquez A."/>
            <person name="Wojciechowski M.F."/>
        </authorList>
    </citation>
    <scope>NUCLEOTIDE SEQUENCE</scope>
    <source>
        <strain evidence="2">SGP5-SGP5p</strain>
        <tissue evidence="2">Aerial part</tissue>
    </source>
</reference>
<name>A0A9Q1K4A2_9CARY</name>
<feature type="compositionally biased region" description="Basic residues" evidence="1">
    <location>
        <begin position="118"/>
        <end position="138"/>
    </location>
</feature>
<evidence type="ECO:0000256" key="1">
    <source>
        <dbReference type="SAM" id="MobiDB-lite"/>
    </source>
</evidence>
<feature type="region of interest" description="Disordered" evidence="1">
    <location>
        <begin position="625"/>
        <end position="650"/>
    </location>
</feature>
<proteinExistence type="predicted"/>
<feature type="compositionally biased region" description="Basic residues" evidence="1">
    <location>
        <begin position="38"/>
        <end position="50"/>
    </location>
</feature>
<feature type="compositionally biased region" description="Basic residues" evidence="1">
    <location>
        <begin position="625"/>
        <end position="637"/>
    </location>
</feature>
<gene>
    <name evidence="2" type="ORF">Cgig2_033638</name>
</gene>
<sequence length="697" mass="76723">MLGQEEREKLTAAERGGRRRGLVGRYDETEAVVGGSGRRNRPKVKGRRRNHPESGEGEGEGCVRAPVRDSSSASDEEGSAFEEVDKGTNNSAGSLSLSLEAEVSRSSGDVVTTMLRSKHVHKKGVSGAPHVRRRKRRGAASVTEMWSKRVPDKGGCSEVKSQIPRRSLGKVDNVQEKRERERGNKGKSGTEEGMVVEKEREGIGDAIVRHWCTLEAVCSLNSEMEECQKSAIEGTVWNPILKYKPFVMDRHLVRALVESRLPVLKAFRIGQREAPFSVSDVALLIGLPAMGKHVTFDQGWRTAIDDHISRERARQQTGRADMRMYQNYVSVIIELCKNNRGHKREDPIEEKLADAWVRNDTSAHFDSQGQSGGVDDVLFSSKVSDSLRAAVMVIVPYLEVWDLERREATVKAFSDTEDFNAYGITNIEEFLRRTREALQTAIEALALERVVHATTKKKLEHMRTLVMGSSWGDSLLGGIQNQGLQCANGDGEGSAHASDRRVSVSQGDDKYLFHTHLHTADVGSAKDAQEHEPFGDAMQHQGETEMVAALHATEEDVVPTLACDTEQPHTAAVGEEGDVRMAGEGSNSSIAKRIQRSARRQQHSAKQIPLFVNPAAALRTSKRRMGNVYTSRKRCRKATPNASKGEEVEELRGGARQVDNVAATDMAVIVPIAVADDPDHGPLGIHNTMGHFEEAQG</sequence>
<feature type="region of interest" description="Disordered" evidence="1">
    <location>
        <begin position="1"/>
        <end position="106"/>
    </location>
</feature>
<evidence type="ECO:0000313" key="3">
    <source>
        <dbReference type="Proteomes" id="UP001153076"/>
    </source>
</evidence>
<feature type="compositionally biased region" description="Basic and acidic residues" evidence="1">
    <location>
        <begin position="1"/>
        <end position="16"/>
    </location>
</feature>
<feature type="region of interest" description="Disordered" evidence="1">
    <location>
        <begin position="172"/>
        <end position="191"/>
    </location>
</feature>
<protein>
    <submittedName>
        <fullName evidence="2">Uncharacterized protein</fullName>
    </submittedName>
</protein>